<sequence length="70" mass="8042">MRTFGKVCIYYVAVNFFLIPLVTQWVLHDRQTAHPRCGSGSNDSTSRCRSDMSFTWDMKPIAINAINMQN</sequence>
<evidence type="ECO:0000256" key="1">
    <source>
        <dbReference type="SAM" id="Phobius"/>
    </source>
</evidence>
<reference evidence="2 3" key="1">
    <citation type="submission" date="2016-06" db="EMBL/GenBank/DDBJ databases">
        <title>Comparative genomics of the ectomycorrhizal sister species Rhizopogon vinicolor and Rhizopogon vesiculosus (Basidiomycota: Boletales) reveals a divergence of the mating type B locus.</title>
        <authorList>
            <consortium name="DOE Joint Genome Institute"/>
            <person name="Mujic A.B."/>
            <person name="Kuo A."/>
            <person name="Tritt A."/>
            <person name="Lipzen A."/>
            <person name="Chen C."/>
            <person name="Johnson J."/>
            <person name="Sharma A."/>
            <person name="Barry K."/>
            <person name="Grigoriev I.V."/>
            <person name="Spatafora J.W."/>
        </authorList>
    </citation>
    <scope>NUCLEOTIDE SEQUENCE [LARGE SCALE GENOMIC DNA]</scope>
    <source>
        <strain evidence="2 3">AM-OR11-026</strain>
    </source>
</reference>
<gene>
    <name evidence="2" type="ORF">K503DRAFT_427510</name>
</gene>
<keyword evidence="1" id="KW-0812">Transmembrane</keyword>
<keyword evidence="1" id="KW-0472">Membrane</keyword>
<accession>A0A1B7NAS1</accession>
<dbReference type="Proteomes" id="UP000092154">
    <property type="component" value="Unassembled WGS sequence"/>
</dbReference>
<keyword evidence="1" id="KW-1133">Transmembrane helix</keyword>
<dbReference type="AlphaFoldDB" id="A0A1B7NAS1"/>
<feature type="transmembrane region" description="Helical" evidence="1">
    <location>
        <begin position="7"/>
        <end position="27"/>
    </location>
</feature>
<keyword evidence="3" id="KW-1185">Reference proteome</keyword>
<protein>
    <submittedName>
        <fullName evidence="2">Uncharacterized protein</fullName>
    </submittedName>
</protein>
<dbReference type="InParanoid" id="A0A1B7NAS1"/>
<evidence type="ECO:0000313" key="3">
    <source>
        <dbReference type="Proteomes" id="UP000092154"/>
    </source>
</evidence>
<proteinExistence type="predicted"/>
<name>A0A1B7NAS1_9AGAM</name>
<evidence type="ECO:0000313" key="2">
    <source>
        <dbReference type="EMBL" id="OAX41973.1"/>
    </source>
</evidence>
<organism evidence="2 3">
    <name type="scientific">Rhizopogon vinicolor AM-OR11-026</name>
    <dbReference type="NCBI Taxonomy" id="1314800"/>
    <lineage>
        <taxon>Eukaryota</taxon>
        <taxon>Fungi</taxon>
        <taxon>Dikarya</taxon>
        <taxon>Basidiomycota</taxon>
        <taxon>Agaricomycotina</taxon>
        <taxon>Agaricomycetes</taxon>
        <taxon>Agaricomycetidae</taxon>
        <taxon>Boletales</taxon>
        <taxon>Suillineae</taxon>
        <taxon>Rhizopogonaceae</taxon>
        <taxon>Rhizopogon</taxon>
    </lineage>
</organism>
<dbReference type="EMBL" id="KV448167">
    <property type="protein sequence ID" value="OAX41973.1"/>
    <property type="molecule type" value="Genomic_DNA"/>
</dbReference>